<evidence type="ECO:0000313" key="2">
    <source>
        <dbReference type="Proteomes" id="UP001497535"/>
    </source>
</evidence>
<evidence type="ECO:0000313" key="1">
    <source>
        <dbReference type="EMBL" id="CAK5090087.1"/>
    </source>
</evidence>
<name>A0ACB1AEY3_MELEN</name>
<sequence>MSVNTHWLWDHKDLEDTPSVRDGGISLEEENKLRREGVKMIKKMGKSINLFVFLKNLKENKSI</sequence>
<dbReference type="Proteomes" id="UP001497535">
    <property type="component" value="Unassembled WGS sequence"/>
</dbReference>
<comment type="caution">
    <text evidence="1">The sequence shown here is derived from an EMBL/GenBank/DDBJ whole genome shotgun (WGS) entry which is preliminary data.</text>
</comment>
<gene>
    <name evidence="1" type="ORF">MENTE1834_LOCUS37855</name>
</gene>
<dbReference type="EMBL" id="CAVMJV010000080">
    <property type="protein sequence ID" value="CAK5090087.1"/>
    <property type="molecule type" value="Genomic_DNA"/>
</dbReference>
<reference evidence="1" key="1">
    <citation type="submission" date="2023-11" db="EMBL/GenBank/DDBJ databases">
        <authorList>
            <person name="Poullet M."/>
        </authorList>
    </citation>
    <scope>NUCLEOTIDE SEQUENCE</scope>
    <source>
        <strain evidence="1">E1834</strain>
    </source>
</reference>
<proteinExistence type="predicted"/>
<accession>A0ACB1AEY3</accession>
<organism evidence="1 2">
    <name type="scientific">Meloidogyne enterolobii</name>
    <name type="common">Root-knot nematode worm</name>
    <name type="synonym">Meloidogyne mayaguensis</name>
    <dbReference type="NCBI Taxonomy" id="390850"/>
    <lineage>
        <taxon>Eukaryota</taxon>
        <taxon>Metazoa</taxon>
        <taxon>Ecdysozoa</taxon>
        <taxon>Nematoda</taxon>
        <taxon>Chromadorea</taxon>
        <taxon>Rhabditida</taxon>
        <taxon>Tylenchina</taxon>
        <taxon>Tylenchomorpha</taxon>
        <taxon>Tylenchoidea</taxon>
        <taxon>Meloidogynidae</taxon>
        <taxon>Meloidogyninae</taxon>
        <taxon>Meloidogyne</taxon>
    </lineage>
</organism>
<keyword evidence="2" id="KW-1185">Reference proteome</keyword>
<protein>
    <submittedName>
        <fullName evidence="1">Uncharacterized protein</fullName>
    </submittedName>
</protein>